<reference evidence="2 3" key="1">
    <citation type="submission" date="2016-11" db="EMBL/GenBank/DDBJ databases">
        <authorList>
            <person name="Jaros S."/>
            <person name="Januszkiewicz K."/>
            <person name="Wedrychowicz H."/>
        </authorList>
    </citation>
    <scope>NUCLEOTIDE SEQUENCE [LARGE SCALE GENOMIC DNA]</scope>
    <source>
        <strain evidence="2 3">DSM 17459</strain>
    </source>
</reference>
<dbReference type="STRING" id="1122155.SAMN02745158_01542"/>
<dbReference type="OrthoDB" id="1890402at2"/>
<dbReference type="PANTHER" id="PTHR47099">
    <property type="entry name" value="METHYLCOBAMIDE:COM METHYLTRANSFERASE MTBA"/>
    <property type="match status" value="1"/>
</dbReference>
<name>A0A1M4WC48_9CLOT</name>
<dbReference type="Pfam" id="PF01208">
    <property type="entry name" value="URO-D"/>
    <property type="match status" value="1"/>
</dbReference>
<feature type="domain" description="Uroporphyrinogen decarboxylase (URO-D)" evidence="1">
    <location>
        <begin position="217"/>
        <end position="416"/>
    </location>
</feature>
<proteinExistence type="predicted"/>
<dbReference type="AlphaFoldDB" id="A0A1M4WC48"/>
<organism evidence="2 3">
    <name type="scientific">Lactonifactor longoviformis DSM 17459</name>
    <dbReference type="NCBI Taxonomy" id="1122155"/>
    <lineage>
        <taxon>Bacteria</taxon>
        <taxon>Bacillati</taxon>
        <taxon>Bacillota</taxon>
        <taxon>Clostridia</taxon>
        <taxon>Eubacteriales</taxon>
        <taxon>Clostridiaceae</taxon>
        <taxon>Lactonifactor</taxon>
    </lineage>
</organism>
<evidence type="ECO:0000259" key="1">
    <source>
        <dbReference type="Pfam" id="PF01208"/>
    </source>
</evidence>
<dbReference type="SUPFAM" id="SSF51726">
    <property type="entry name" value="UROD/MetE-like"/>
    <property type="match status" value="1"/>
</dbReference>
<dbReference type="Proteomes" id="UP000184245">
    <property type="component" value="Unassembled WGS sequence"/>
</dbReference>
<dbReference type="Gene3D" id="3.20.20.210">
    <property type="match status" value="1"/>
</dbReference>
<dbReference type="EMBL" id="FQVI01000006">
    <property type="protein sequence ID" value="SHE78814.1"/>
    <property type="molecule type" value="Genomic_DNA"/>
</dbReference>
<evidence type="ECO:0000313" key="3">
    <source>
        <dbReference type="Proteomes" id="UP000184245"/>
    </source>
</evidence>
<sequence>MTSRERVIAALNHETPDYVPMDLGGCGQTGISASTLYQLRKAYGLDEHPVKIVEPYQILGEVELDLLEKIGGDVVPLWNRDNLMGISNLNCTKPWTLCDGTPTLMSEDFEYDVDERGYTYVYPCGDRSVKPSLMMTKEGFFFDNIERSEYDEDNLTPLEDYRDSFTVKTEADCEHWEKQIKHIYDTSDYAVFGCLGGMSIGDAAEVPGPFLKNPKGIRGVQDWLMAHLLYPEYVEEVYAYAADVMIKNLELYKQAVGNKIQAIWLSGTDFGTQNAPMHSLNTFRNLYKPYYKKVNDWIHENTTWKTFYHTCGAVAGFMEDFIDMGMDIVNPVQLSAAGMDGRELKAKYGDRITFWGGGVDTQHTLPSGTPEEVYNEVMERLNIFSPNGGFVFATIHNVVAKVPAENLVAMYKAVKDFRGI</sequence>
<accession>A0A1M4WC48</accession>
<dbReference type="GO" id="GO:0006779">
    <property type="term" value="P:porphyrin-containing compound biosynthetic process"/>
    <property type="evidence" value="ECO:0007669"/>
    <property type="project" value="InterPro"/>
</dbReference>
<dbReference type="PANTHER" id="PTHR47099:SF1">
    <property type="entry name" value="METHYLCOBAMIDE:COM METHYLTRANSFERASE MTBA"/>
    <property type="match status" value="1"/>
</dbReference>
<dbReference type="RefSeq" id="WP_072850553.1">
    <property type="nucleotide sequence ID" value="NZ_FQVI01000006.1"/>
</dbReference>
<evidence type="ECO:0000313" key="2">
    <source>
        <dbReference type="EMBL" id="SHE78814.1"/>
    </source>
</evidence>
<dbReference type="GO" id="GO:0004853">
    <property type="term" value="F:uroporphyrinogen decarboxylase activity"/>
    <property type="evidence" value="ECO:0007669"/>
    <property type="project" value="InterPro"/>
</dbReference>
<dbReference type="InterPro" id="IPR000257">
    <property type="entry name" value="Uroporphyrinogen_deCOase"/>
</dbReference>
<protein>
    <submittedName>
        <fullName evidence="2">Uroporphyrinogen decarboxylase (URO-D)</fullName>
    </submittedName>
</protein>
<dbReference type="InterPro" id="IPR052024">
    <property type="entry name" value="Methanogen_methyltrans"/>
</dbReference>
<gene>
    <name evidence="2" type="ORF">SAMN02745158_01542</name>
</gene>
<keyword evidence="3" id="KW-1185">Reference proteome</keyword>
<dbReference type="InterPro" id="IPR038071">
    <property type="entry name" value="UROD/MetE-like_sf"/>
</dbReference>